<reference evidence="2 3" key="1">
    <citation type="journal article" date="2016" name="Proc. Natl. Acad. Sci. U.S.A.">
        <title>Comparative genomics of biotechnologically important yeasts.</title>
        <authorList>
            <person name="Riley R."/>
            <person name="Haridas S."/>
            <person name="Wolfe K.H."/>
            <person name="Lopes M.R."/>
            <person name="Hittinger C.T."/>
            <person name="Goeker M."/>
            <person name="Salamov A.A."/>
            <person name="Wisecaver J.H."/>
            <person name="Long T.M."/>
            <person name="Calvey C.H."/>
            <person name="Aerts A.L."/>
            <person name="Barry K.W."/>
            <person name="Choi C."/>
            <person name="Clum A."/>
            <person name="Coughlan A.Y."/>
            <person name="Deshpande S."/>
            <person name="Douglass A.P."/>
            <person name="Hanson S.J."/>
            <person name="Klenk H.-P."/>
            <person name="LaButti K.M."/>
            <person name="Lapidus A."/>
            <person name="Lindquist E.A."/>
            <person name="Lipzen A.M."/>
            <person name="Meier-Kolthoff J.P."/>
            <person name="Ohm R.A."/>
            <person name="Otillar R.P."/>
            <person name="Pangilinan J.L."/>
            <person name="Peng Y."/>
            <person name="Rokas A."/>
            <person name="Rosa C.A."/>
            <person name="Scheuner C."/>
            <person name="Sibirny A.A."/>
            <person name="Slot J.C."/>
            <person name="Stielow J.B."/>
            <person name="Sun H."/>
            <person name="Kurtzman C.P."/>
            <person name="Blackwell M."/>
            <person name="Grigoriev I.V."/>
            <person name="Jeffries T.W."/>
        </authorList>
    </citation>
    <scope>NUCLEOTIDE SEQUENCE [LARGE SCALE GENOMIC DNA]</scope>
    <source>
        <strain evidence="2 3">NRRL Y-11557</strain>
    </source>
</reference>
<dbReference type="AlphaFoldDB" id="A0A1E3Q5P0"/>
<dbReference type="Proteomes" id="UP000094385">
    <property type="component" value="Unassembled WGS sequence"/>
</dbReference>
<evidence type="ECO:0008006" key="4">
    <source>
        <dbReference type="Google" id="ProtNLM"/>
    </source>
</evidence>
<name>A0A1E3Q5P0_LIPST</name>
<gene>
    <name evidence="2" type="ORF">LIPSTDRAFT_71820</name>
</gene>
<organism evidence="2 3">
    <name type="scientific">Lipomyces starkeyi NRRL Y-11557</name>
    <dbReference type="NCBI Taxonomy" id="675824"/>
    <lineage>
        <taxon>Eukaryota</taxon>
        <taxon>Fungi</taxon>
        <taxon>Dikarya</taxon>
        <taxon>Ascomycota</taxon>
        <taxon>Saccharomycotina</taxon>
        <taxon>Lipomycetes</taxon>
        <taxon>Lipomycetales</taxon>
        <taxon>Lipomycetaceae</taxon>
        <taxon>Lipomyces</taxon>
    </lineage>
</organism>
<feature type="non-terminal residue" evidence="2">
    <location>
        <position position="139"/>
    </location>
</feature>
<protein>
    <recommendedName>
        <fullName evidence="4">HTH CENPB-type domain-containing protein</fullName>
    </recommendedName>
</protein>
<accession>A0A1E3Q5P0</accession>
<evidence type="ECO:0000313" key="3">
    <source>
        <dbReference type="Proteomes" id="UP000094385"/>
    </source>
</evidence>
<sequence>KEMAEEVRTNPSRNLDDASPNQLQPQPHLPLGHDWVPRFIQRHPHLKTAIGCRIESVRMDGAIKPVLTGWFDAYREIVSTQKIKTENIYNMDESEFSIGTMASTRVILDSTLRTKYRAPWPSRVGFNGRVCICADGTIL</sequence>
<proteinExistence type="predicted"/>
<keyword evidence="3" id="KW-1185">Reference proteome</keyword>
<feature type="region of interest" description="Disordered" evidence="1">
    <location>
        <begin position="1"/>
        <end position="28"/>
    </location>
</feature>
<dbReference type="STRING" id="675824.A0A1E3Q5P0"/>
<evidence type="ECO:0000256" key="1">
    <source>
        <dbReference type="SAM" id="MobiDB-lite"/>
    </source>
</evidence>
<evidence type="ECO:0000313" key="2">
    <source>
        <dbReference type="EMBL" id="ODQ72317.1"/>
    </source>
</evidence>
<dbReference type="OrthoDB" id="4149069at2759"/>
<dbReference type="EMBL" id="KV454295">
    <property type="protein sequence ID" value="ODQ72317.1"/>
    <property type="molecule type" value="Genomic_DNA"/>
</dbReference>
<feature type="non-terminal residue" evidence="2">
    <location>
        <position position="1"/>
    </location>
</feature>